<dbReference type="InterPro" id="IPR006148">
    <property type="entry name" value="Glc/Gal-6P_isomerase"/>
</dbReference>
<reference evidence="9 10" key="1">
    <citation type="submission" date="2018-12" db="EMBL/GenBank/DDBJ databases">
        <authorList>
            <consortium name="Pathogen Informatics"/>
        </authorList>
    </citation>
    <scope>NUCLEOTIDE SEQUENCE [LARGE SCALE GENOMIC DNA]</scope>
    <source>
        <strain evidence="9 10">NCTC10296</strain>
    </source>
</reference>
<keyword evidence="10" id="KW-1185">Reference proteome</keyword>
<evidence type="ECO:0000256" key="2">
    <source>
        <dbReference type="ARBA" id="ARBA00002681"/>
    </source>
</evidence>
<sequence>MTYQLYKHTDAAEAARALAEAVAAALKDVVSQKGRAVLAVSGGKSPIAFFEALSQINLDWDKVGITLVDERIVPTDHADSNTGLVRRYLLRNQAEQAAWIPVIEDGADEAALADSEKAVAFALRHFEQPDVLVLGMGGDGHTASLFPQAPQLDKGLDAANSVPLLHTTPVTAPHERISMTLPAIENAAAVFLAIAGAEKKAVFDEAVKAADKALPVSFVLNSEKVVCHVHYTH</sequence>
<comment type="function">
    <text evidence="2 7">Hydrolysis of 6-phosphogluconolactone to 6-phosphogluconate.</text>
</comment>
<evidence type="ECO:0000259" key="8">
    <source>
        <dbReference type="Pfam" id="PF01182"/>
    </source>
</evidence>
<dbReference type="CDD" id="cd01400">
    <property type="entry name" value="6PGL"/>
    <property type="match status" value="1"/>
</dbReference>
<evidence type="ECO:0000256" key="3">
    <source>
        <dbReference type="ARBA" id="ARBA00004961"/>
    </source>
</evidence>
<evidence type="ECO:0000256" key="7">
    <source>
        <dbReference type="RuleBase" id="RU365095"/>
    </source>
</evidence>
<dbReference type="InterPro" id="IPR037171">
    <property type="entry name" value="NagB/RpiA_transferase-like"/>
</dbReference>
<name>A0A1X3D0Z8_9NEIS</name>
<organism evidence="9 10">
    <name type="scientific">Neisseria canis</name>
    <dbReference type="NCBI Taxonomy" id="493"/>
    <lineage>
        <taxon>Bacteria</taxon>
        <taxon>Pseudomonadati</taxon>
        <taxon>Pseudomonadota</taxon>
        <taxon>Betaproteobacteria</taxon>
        <taxon>Neisseriales</taxon>
        <taxon>Neisseriaceae</taxon>
        <taxon>Neisseria</taxon>
    </lineage>
</organism>
<dbReference type="PANTHER" id="PTHR11054:SF0">
    <property type="entry name" value="6-PHOSPHOGLUCONOLACTONASE"/>
    <property type="match status" value="1"/>
</dbReference>
<dbReference type="RefSeq" id="WP_085415386.1">
    <property type="nucleotide sequence ID" value="NZ_CAUJPY010000002.1"/>
</dbReference>
<dbReference type="InterPro" id="IPR039104">
    <property type="entry name" value="6PGL"/>
</dbReference>
<dbReference type="EMBL" id="LR134313">
    <property type="protein sequence ID" value="VEE99391.1"/>
    <property type="molecule type" value="Genomic_DNA"/>
</dbReference>
<evidence type="ECO:0000256" key="5">
    <source>
        <dbReference type="ARBA" id="ARBA00013198"/>
    </source>
</evidence>
<dbReference type="KEGG" id="nci:NCTC10296_00315"/>
<comment type="similarity">
    <text evidence="4 7">Belongs to the glucosamine/galactosamine-6-phosphate isomerase family. 6-phosphogluconolactonase subfamily.</text>
</comment>
<evidence type="ECO:0000256" key="4">
    <source>
        <dbReference type="ARBA" id="ARBA00010662"/>
    </source>
</evidence>
<evidence type="ECO:0000256" key="6">
    <source>
        <dbReference type="ARBA" id="ARBA00020337"/>
    </source>
</evidence>
<dbReference type="STRING" id="493.BWD07_00315"/>
<dbReference type="GO" id="GO:0006098">
    <property type="term" value="P:pentose-phosphate shunt"/>
    <property type="evidence" value="ECO:0007669"/>
    <property type="project" value="UniProtKB-UniPathway"/>
</dbReference>
<dbReference type="Proteomes" id="UP000279284">
    <property type="component" value="Chromosome"/>
</dbReference>
<feature type="domain" description="Glucosamine/galactosamine-6-phosphate isomerase" evidence="8">
    <location>
        <begin position="10"/>
        <end position="224"/>
    </location>
</feature>
<keyword evidence="7 9" id="KW-0378">Hydrolase</keyword>
<evidence type="ECO:0000313" key="10">
    <source>
        <dbReference type="Proteomes" id="UP000279284"/>
    </source>
</evidence>
<dbReference type="GO" id="GO:0017057">
    <property type="term" value="F:6-phosphogluconolactonase activity"/>
    <property type="evidence" value="ECO:0007669"/>
    <property type="project" value="UniProtKB-UniRule"/>
</dbReference>
<dbReference type="EC" id="3.1.1.31" evidence="5 7"/>
<dbReference type="SUPFAM" id="SSF100950">
    <property type="entry name" value="NagB/RpiA/CoA transferase-like"/>
    <property type="match status" value="1"/>
</dbReference>
<dbReference type="AlphaFoldDB" id="A0A1X3D0Z8"/>
<dbReference type="PANTHER" id="PTHR11054">
    <property type="entry name" value="6-PHOSPHOGLUCONOLACTONASE"/>
    <property type="match status" value="1"/>
</dbReference>
<evidence type="ECO:0000313" key="9">
    <source>
        <dbReference type="EMBL" id="VEE99391.1"/>
    </source>
</evidence>
<evidence type="ECO:0000256" key="1">
    <source>
        <dbReference type="ARBA" id="ARBA00000832"/>
    </source>
</evidence>
<accession>A0A1X3D0Z8</accession>
<dbReference type="UniPathway" id="UPA00115">
    <property type="reaction ID" value="UER00409"/>
</dbReference>
<dbReference type="NCBIfam" id="TIGR01198">
    <property type="entry name" value="pgl"/>
    <property type="match status" value="1"/>
</dbReference>
<dbReference type="GO" id="GO:0005975">
    <property type="term" value="P:carbohydrate metabolic process"/>
    <property type="evidence" value="ECO:0007669"/>
    <property type="project" value="UniProtKB-UniRule"/>
</dbReference>
<protein>
    <recommendedName>
        <fullName evidence="6 7">6-phosphogluconolactonase</fullName>
        <shortName evidence="7">6PGL</shortName>
        <ecNumber evidence="5 7">3.1.1.31</ecNumber>
    </recommendedName>
</protein>
<comment type="catalytic activity">
    <reaction evidence="1 7">
        <text>6-phospho-D-glucono-1,5-lactone + H2O = 6-phospho-D-gluconate + H(+)</text>
        <dbReference type="Rhea" id="RHEA:12556"/>
        <dbReference type="ChEBI" id="CHEBI:15377"/>
        <dbReference type="ChEBI" id="CHEBI:15378"/>
        <dbReference type="ChEBI" id="CHEBI:57955"/>
        <dbReference type="ChEBI" id="CHEBI:58759"/>
        <dbReference type="EC" id="3.1.1.31"/>
    </reaction>
</comment>
<dbReference type="Pfam" id="PF01182">
    <property type="entry name" value="Glucosamine_iso"/>
    <property type="match status" value="1"/>
</dbReference>
<dbReference type="Gene3D" id="3.40.50.1360">
    <property type="match status" value="1"/>
</dbReference>
<dbReference type="InterPro" id="IPR005900">
    <property type="entry name" value="6-phosphogluconolactonase_DevB"/>
</dbReference>
<dbReference type="OrthoDB" id="9810967at2"/>
<comment type="pathway">
    <text evidence="3 7">Carbohydrate degradation; pentose phosphate pathway; D-ribulose 5-phosphate from D-glucose 6-phosphate (oxidative stage): step 2/3.</text>
</comment>
<proteinExistence type="inferred from homology"/>
<gene>
    <name evidence="7 9" type="primary">pgl</name>
    <name evidence="9" type="ORF">NCTC10296_00315</name>
</gene>